<evidence type="ECO:0000256" key="6">
    <source>
        <dbReference type="ARBA" id="ARBA00022927"/>
    </source>
</evidence>
<dbReference type="EMBL" id="JAAAHW010001829">
    <property type="protein sequence ID" value="KAF9993476.1"/>
    <property type="molecule type" value="Genomic_DNA"/>
</dbReference>
<evidence type="ECO:0000313" key="9">
    <source>
        <dbReference type="EMBL" id="KAF9993476.1"/>
    </source>
</evidence>
<dbReference type="Pfam" id="PF25780">
    <property type="entry name" value="TPR_IPO5"/>
    <property type="match status" value="1"/>
</dbReference>
<dbReference type="InterPro" id="IPR057672">
    <property type="entry name" value="TPR_IPO4/5"/>
</dbReference>
<evidence type="ECO:0000259" key="8">
    <source>
        <dbReference type="Pfam" id="PF25780"/>
    </source>
</evidence>
<evidence type="ECO:0000256" key="7">
    <source>
        <dbReference type="ARBA" id="ARBA00023242"/>
    </source>
</evidence>
<keyword evidence="3" id="KW-0813">Transport</keyword>
<dbReference type="InterPro" id="IPR011989">
    <property type="entry name" value="ARM-like"/>
</dbReference>
<sequence length="232" mass="25791">MSTVPQEVLQQLVQVLANLVSNDNAVRSAAEEQLNNEWMVKSPDALLSGFAYLSRNSDEADLRSFAAVLTRRVAFKGIPNQDPDAEETTLWDVTQESTRHSMKTHFLAGLSQEPNKSVRNKVCDTIAEMARASTLKNQVWPELLPALFECTKSLSPEHRESAFRIFTSVPNLISGQHVDILKSVFANSLRDENFHVRLAAAKAVVSFVLDTNQALDQGLFESSNSKGIQDFK</sequence>
<keyword evidence="5" id="KW-0677">Repeat</keyword>
<organism evidence="9 10">
    <name type="scientific">Modicella reniformis</name>
    <dbReference type="NCBI Taxonomy" id="1440133"/>
    <lineage>
        <taxon>Eukaryota</taxon>
        <taxon>Fungi</taxon>
        <taxon>Fungi incertae sedis</taxon>
        <taxon>Mucoromycota</taxon>
        <taxon>Mortierellomycotina</taxon>
        <taxon>Mortierellomycetes</taxon>
        <taxon>Mortierellales</taxon>
        <taxon>Mortierellaceae</taxon>
        <taxon>Modicella</taxon>
    </lineage>
</organism>
<dbReference type="InterPro" id="IPR040122">
    <property type="entry name" value="Importin_beta"/>
</dbReference>
<evidence type="ECO:0000256" key="1">
    <source>
        <dbReference type="ARBA" id="ARBA00004123"/>
    </source>
</evidence>
<evidence type="ECO:0000256" key="2">
    <source>
        <dbReference type="ARBA" id="ARBA00004496"/>
    </source>
</evidence>
<dbReference type="Proteomes" id="UP000749646">
    <property type="component" value="Unassembled WGS sequence"/>
</dbReference>
<keyword evidence="10" id="KW-1185">Reference proteome</keyword>
<gene>
    <name evidence="9" type="ORF">BGZ65_010988</name>
</gene>
<dbReference type="OrthoDB" id="543373at2759"/>
<dbReference type="Gene3D" id="1.25.10.10">
    <property type="entry name" value="Leucine-rich Repeat Variant"/>
    <property type="match status" value="1"/>
</dbReference>
<comment type="subcellular location">
    <subcellularLocation>
        <location evidence="2">Cytoplasm</location>
    </subcellularLocation>
    <subcellularLocation>
        <location evidence="1">Nucleus</location>
    </subcellularLocation>
</comment>
<dbReference type="GO" id="GO:0006606">
    <property type="term" value="P:protein import into nucleus"/>
    <property type="evidence" value="ECO:0007669"/>
    <property type="project" value="InterPro"/>
</dbReference>
<keyword evidence="7" id="KW-0539">Nucleus</keyword>
<reference evidence="9" key="1">
    <citation type="journal article" date="2020" name="Fungal Divers.">
        <title>Resolving the Mortierellaceae phylogeny through synthesis of multi-gene phylogenetics and phylogenomics.</title>
        <authorList>
            <person name="Vandepol N."/>
            <person name="Liber J."/>
            <person name="Desiro A."/>
            <person name="Na H."/>
            <person name="Kennedy M."/>
            <person name="Barry K."/>
            <person name="Grigoriev I.V."/>
            <person name="Miller A.N."/>
            <person name="O'Donnell K."/>
            <person name="Stajich J.E."/>
            <person name="Bonito G."/>
        </authorList>
    </citation>
    <scope>NUCLEOTIDE SEQUENCE</scope>
    <source>
        <strain evidence="9">MES-2147</strain>
    </source>
</reference>
<evidence type="ECO:0000256" key="5">
    <source>
        <dbReference type="ARBA" id="ARBA00022737"/>
    </source>
</evidence>
<comment type="caution">
    <text evidence="9">The sequence shown here is derived from an EMBL/GenBank/DDBJ whole genome shotgun (WGS) entry which is preliminary data.</text>
</comment>
<name>A0A9P6MD88_9FUNG</name>
<keyword evidence="6" id="KW-0653">Protein transport</keyword>
<evidence type="ECO:0000256" key="3">
    <source>
        <dbReference type="ARBA" id="ARBA00022448"/>
    </source>
</evidence>
<keyword evidence="4" id="KW-0963">Cytoplasm</keyword>
<feature type="domain" description="IPO4/5-like TPR repeats" evidence="8">
    <location>
        <begin position="115"/>
        <end position="213"/>
    </location>
</feature>
<dbReference type="SUPFAM" id="SSF48371">
    <property type="entry name" value="ARM repeat"/>
    <property type="match status" value="1"/>
</dbReference>
<dbReference type="InterPro" id="IPR016024">
    <property type="entry name" value="ARM-type_fold"/>
</dbReference>
<accession>A0A9P6MD88</accession>
<dbReference type="AlphaFoldDB" id="A0A9P6MD88"/>
<proteinExistence type="predicted"/>
<dbReference type="PANTHER" id="PTHR10527">
    <property type="entry name" value="IMPORTIN BETA"/>
    <property type="match status" value="1"/>
</dbReference>
<protein>
    <recommendedName>
        <fullName evidence="8">IPO4/5-like TPR repeats domain-containing protein</fullName>
    </recommendedName>
</protein>
<dbReference type="GO" id="GO:0005737">
    <property type="term" value="C:cytoplasm"/>
    <property type="evidence" value="ECO:0007669"/>
    <property type="project" value="UniProtKB-SubCell"/>
</dbReference>
<evidence type="ECO:0000313" key="10">
    <source>
        <dbReference type="Proteomes" id="UP000749646"/>
    </source>
</evidence>
<evidence type="ECO:0000256" key="4">
    <source>
        <dbReference type="ARBA" id="ARBA00022490"/>
    </source>
</evidence>